<keyword evidence="1 8" id="KW-0436">Ligase</keyword>
<dbReference type="InterPro" id="IPR006075">
    <property type="entry name" value="Asn/Gln-tRNA_Trfase_suB/E_cat"/>
</dbReference>
<evidence type="ECO:0000256" key="1">
    <source>
        <dbReference type="ARBA" id="ARBA00022598"/>
    </source>
</evidence>
<dbReference type="Gene3D" id="1.10.150.380">
    <property type="entry name" value="GatB domain, N-terminal subdomain"/>
    <property type="match status" value="1"/>
</dbReference>
<dbReference type="GO" id="GO:0070681">
    <property type="term" value="P:glutaminyl-tRNAGln biosynthesis via transamidation"/>
    <property type="evidence" value="ECO:0007669"/>
    <property type="project" value="TreeGrafter"/>
</dbReference>
<feature type="domain" description="Aspartyl/Glutamyl-tRNA(Gln) amidotransferase subunit B/E catalytic" evidence="7">
    <location>
        <begin position="8"/>
        <end position="311"/>
    </location>
</feature>
<organism evidence="8 9">
    <name type="scientific">Fermentimicrarchaeum limneticum</name>
    <dbReference type="NCBI Taxonomy" id="2795018"/>
    <lineage>
        <taxon>Archaea</taxon>
        <taxon>Candidatus Micrarchaeota</taxon>
        <taxon>Candidatus Fermentimicrarchaeales</taxon>
        <taxon>Candidatus Fermentimicrarchaeaceae</taxon>
        <taxon>Candidatus Fermentimicrarchaeum</taxon>
    </lineage>
</organism>
<evidence type="ECO:0000313" key="8">
    <source>
        <dbReference type="EMBL" id="QLJ53058.1"/>
    </source>
</evidence>
<keyword evidence="8" id="KW-0808">Transferase</keyword>
<dbReference type="InterPro" id="IPR018027">
    <property type="entry name" value="Asn/Gln_amidotransferase"/>
</dbReference>
<evidence type="ECO:0000313" key="9">
    <source>
        <dbReference type="Proteomes" id="UP000510821"/>
    </source>
</evidence>
<keyword evidence="4" id="KW-0648">Protein biosynthesis</keyword>
<gene>
    <name evidence="8" type="ORF">Sv326_0883</name>
</gene>
<name>A0A7D6BM53_FERL1</name>
<dbReference type="GO" id="GO:0016740">
    <property type="term" value="F:transferase activity"/>
    <property type="evidence" value="ECO:0007669"/>
    <property type="project" value="UniProtKB-KW"/>
</dbReference>
<dbReference type="PROSITE" id="PS01234">
    <property type="entry name" value="GATB"/>
    <property type="match status" value="1"/>
</dbReference>
<dbReference type="SUPFAM" id="SSF89095">
    <property type="entry name" value="GatB/YqeY motif"/>
    <property type="match status" value="2"/>
</dbReference>
<evidence type="ECO:0000256" key="2">
    <source>
        <dbReference type="ARBA" id="ARBA00022741"/>
    </source>
</evidence>
<reference evidence="9" key="1">
    <citation type="submission" date="2020-07" db="EMBL/GenBank/DDBJ databases">
        <title>Metabolic diversity and evolutionary history of the archaeal phylum ###Micrarchaeota### uncovered from a freshwater lake metagenome.</title>
        <authorList>
            <person name="Kadnikov V.V."/>
            <person name="Savvichev A.S."/>
            <person name="Mardanov A.V."/>
            <person name="Beletsky A.V."/>
            <person name="Chupakov A.V."/>
            <person name="Kokryatskaya N.M."/>
            <person name="Pimenov N.V."/>
            <person name="Ravin N.V."/>
        </authorList>
    </citation>
    <scope>NUCLEOTIDE SEQUENCE [LARGE SCALE GENOMIC DNA]</scope>
</reference>
<accession>A0A7D6BM53</accession>
<evidence type="ECO:0000259" key="7">
    <source>
        <dbReference type="Pfam" id="PF02934"/>
    </source>
</evidence>
<evidence type="ECO:0000256" key="5">
    <source>
        <dbReference type="ARBA" id="ARBA00047913"/>
    </source>
</evidence>
<keyword evidence="2" id="KW-0547">Nucleotide-binding</keyword>
<dbReference type="SUPFAM" id="SSF55931">
    <property type="entry name" value="Glutamine synthetase/guanido kinase"/>
    <property type="match status" value="1"/>
</dbReference>
<dbReference type="Pfam" id="PF02637">
    <property type="entry name" value="GatB_Yqey"/>
    <property type="match status" value="1"/>
</dbReference>
<feature type="domain" description="Asn/Gln amidotransferase" evidence="6">
    <location>
        <begin position="350"/>
        <end position="446"/>
    </location>
</feature>
<dbReference type="EC" id="6.3.5.7" evidence="8"/>
<dbReference type="AlphaFoldDB" id="A0A7D6BM53"/>
<dbReference type="InterPro" id="IPR003789">
    <property type="entry name" value="Asn/Gln_tRNA_amidoTrase-B-like"/>
</dbReference>
<dbReference type="KEGG" id="flt:Sv326_0883"/>
<sequence>MNIKMMGGVEIHQRLATDEKLFCSCSAQPKDGKPVGEIVRKQRAVAGELGEVDLAALHEYSRDRTYRYQIFPKTTCLVELDEEPPHPMNRDALETVIEVCLLLGSRVVDEVQVMRKTVIDGSNTAGFQRTAIVGLGGSIQTSKGEVGIQTICLEEESSGIVGEKDGEVTYRLDRLGIPLIEIATCPDVKDGEHAREVVEKLGNIVRITGKVQRGIGTIRQDLNISISKSGASEGARVEIKGVQELGLIGKIVEREVARQAKLLEEGKGLESEVRRALSDGETEYMRPMPGSARLYPETDVPPIKISREWVEEIRKKLPEKPEDRREKLVEELKIGEELAKKIMLSKNYPLFEKVVNELKIEPKLVAATLEETIVSLRREGAPVDNLNENKLMELFIEYKCGKFVKAAIPEVLRDVSRNPTQSISHSVEKLKLEKMSEAELRRIVEEKRKAGKSGKSLIEEMMREHRLRVDMKELSALV</sequence>
<dbReference type="EMBL" id="CP058998">
    <property type="protein sequence ID" value="QLJ53058.1"/>
    <property type="molecule type" value="Genomic_DNA"/>
</dbReference>
<dbReference type="InterPro" id="IPR042114">
    <property type="entry name" value="GatB_C_1"/>
</dbReference>
<dbReference type="GO" id="GO:0050567">
    <property type="term" value="F:glutaminyl-tRNA synthase (glutamine-hydrolyzing) activity"/>
    <property type="evidence" value="ECO:0007669"/>
    <property type="project" value="UniProtKB-EC"/>
</dbReference>
<dbReference type="InterPro" id="IPR017959">
    <property type="entry name" value="Asn/Gln-tRNA_amidoTrfase_suB/E"/>
</dbReference>
<comment type="catalytic activity">
    <reaction evidence="5">
        <text>L-glutamyl-tRNA(Gln) + L-glutamine + ATP + H2O = L-glutaminyl-tRNA(Gln) + L-glutamate + ADP + phosphate + H(+)</text>
        <dbReference type="Rhea" id="RHEA:17521"/>
        <dbReference type="Rhea" id="RHEA-COMP:9681"/>
        <dbReference type="Rhea" id="RHEA-COMP:9684"/>
        <dbReference type="ChEBI" id="CHEBI:15377"/>
        <dbReference type="ChEBI" id="CHEBI:15378"/>
        <dbReference type="ChEBI" id="CHEBI:29985"/>
        <dbReference type="ChEBI" id="CHEBI:30616"/>
        <dbReference type="ChEBI" id="CHEBI:43474"/>
        <dbReference type="ChEBI" id="CHEBI:58359"/>
        <dbReference type="ChEBI" id="CHEBI:78520"/>
        <dbReference type="ChEBI" id="CHEBI:78521"/>
        <dbReference type="ChEBI" id="CHEBI:456216"/>
    </reaction>
</comment>
<dbReference type="GO" id="GO:0005524">
    <property type="term" value="F:ATP binding"/>
    <property type="evidence" value="ECO:0007669"/>
    <property type="project" value="UniProtKB-KW"/>
</dbReference>
<dbReference type="Proteomes" id="UP000510821">
    <property type="component" value="Chromosome"/>
</dbReference>
<dbReference type="Pfam" id="PF02934">
    <property type="entry name" value="GatB_N"/>
    <property type="match status" value="1"/>
</dbReference>
<protein>
    <submittedName>
        <fullName evidence="8">Glutamyl-tRNA(Gln) amidotransferase transferase subunit</fullName>
        <ecNumber evidence="8">6.3.5.7</ecNumber>
    </submittedName>
</protein>
<dbReference type="GO" id="GO:0006412">
    <property type="term" value="P:translation"/>
    <property type="evidence" value="ECO:0007669"/>
    <property type="project" value="UniProtKB-KW"/>
</dbReference>
<evidence type="ECO:0000256" key="4">
    <source>
        <dbReference type="ARBA" id="ARBA00022917"/>
    </source>
</evidence>
<evidence type="ECO:0000259" key="6">
    <source>
        <dbReference type="Pfam" id="PF02637"/>
    </source>
</evidence>
<keyword evidence="3" id="KW-0067">ATP-binding</keyword>
<dbReference type="NCBIfam" id="TIGR00134">
    <property type="entry name" value="gatE_arch"/>
    <property type="match status" value="1"/>
</dbReference>
<dbReference type="PANTHER" id="PTHR11659">
    <property type="entry name" value="GLUTAMYL-TRNA GLN AMIDOTRANSFERASE SUBUNIT B MITOCHONDRIAL AND PROKARYOTIC PET112-RELATED"/>
    <property type="match status" value="1"/>
</dbReference>
<dbReference type="InterPro" id="IPR014746">
    <property type="entry name" value="Gln_synth/guanido_kin_cat_dom"/>
</dbReference>
<dbReference type="PANTHER" id="PTHR11659:SF2">
    <property type="entry name" value="GLUTAMYL-TRNA(GLN) AMIDOTRANSFERASE SUBUNIT E"/>
    <property type="match status" value="1"/>
</dbReference>
<dbReference type="InterPro" id="IPR004414">
    <property type="entry name" value="GatE"/>
</dbReference>
<evidence type="ECO:0000256" key="3">
    <source>
        <dbReference type="ARBA" id="ARBA00022840"/>
    </source>
</evidence>
<proteinExistence type="predicted"/>
<dbReference type="InterPro" id="IPR017958">
    <property type="entry name" value="Gln-tRNA_amidoTrfase_suB_CS"/>
</dbReference>